<proteinExistence type="predicted"/>
<reference evidence="1" key="1">
    <citation type="submission" date="2021-01" db="EMBL/GenBank/DDBJ databases">
        <authorList>
            <person name="Corre E."/>
            <person name="Pelletier E."/>
            <person name="Niang G."/>
            <person name="Scheremetjew M."/>
            <person name="Finn R."/>
            <person name="Kale V."/>
            <person name="Holt S."/>
            <person name="Cochrane G."/>
            <person name="Meng A."/>
            <person name="Brown T."/>
            <person name="Cohen L."/>
        </authorList>
    </citation>
    <scope>NUCLEOTIDE SEQUENCE</scope>
    <source>
        <strain evidence="1">Fehren 1</strain>
    </source>
</reference>
<gene>
    <name evidence="1" type="ORF">FEHR0123_LOCUS9038</name>
</gene>
<accession>A0A7S3I582</accession>
<organism evidence="1">
    <name type="scientific">Favella ehrenbergii</name>
    <dbReference type="NCBI Taxonomy" id="182087"/>
    <lineage>
        <taxon>Eukaryota</taxon>
        <taxon>Sar</taxon>
        <taxon>Alveolata</taxon>
        <taxon>Ciliophora</taxon>
        <taxon>Intramacronucleata</taxon>
        <taxon>Spirotrichea</taxon>
        <taxon>Choreotrichia</taxon>
        <taxon>Tintinnida</taxon>
        <taxon>Xystonellidae</taxon>
        <taxon>Favella</taxon>
    </lineage>
</organism>
<evidence type="ECO:0000313" key="1">
    <source>
        <dbReference type="EMBL" id="CAE0314114.1"/>
    </source>
</evidence>
<dbReference type="EMBL" id="HBIE01030139">
    <property type="protein sequence ID" value="CAE0314114.1"/>
    <property type="molecule type" value="Transcribed_RNA"/>
</dbReference>
<sequence length="149" mass="16868">MILAVRHARHVRAIRYEVRRVVVVVQHVSENFACLFIFLCKVWRPNKLEITCILQLFELLLVDAREENGLHAHFGKKKSSDGGVAEWVELPTDARSHAELLSQEVVPCFVVTQHVRVVGGCLVGRDVAPLHQLKLALSHECLDCFLVLL</sequence>
<protein>
    <submittedName>
        <fullName evidence="1">Uncharacterized protein</fullName>
    </submittedName>
</protein>
<name>A0A7S3I582_9SPIT</name>
<dbReference type="AlphaFoldDB" id="A0A7S3I582"/>